<feature type="signal peptide" evidence="2">
    <location>
        <begin position="1"/>
        <end position="28"/>
    </location>
</feature>
<evidence type="ECO:0000256" key="1">
    <source>
        <dbReference type="SAM" id="Phobius"/>
    </source>
</evidence>
<feature type="transmembrane region" description="Helical" evidence="1">
    <location>
        <begin position="43"/>
        <end position="63"/>
    </location>
</feature>
<dbReference type="Proteomes" id="UP000198409">
    <property type="component" value="Unassembled WGS sequence"/>
</dbReference>
<keyword evidence="1" id="KW-1133">Transmembrane helix</keyword>
<keyword evidence="1" id="KW-0472">Membrane</keyword>
<keyword evidence="1" id="KW-0812">Transmembrane</keyword>
<organism evidence="3 4">
    <name type="scientific">Paracoccus sediminis</name>
    <dbReference type="NCBI Taxonomy" id="1214787"/>
    <lineage>
        <taxon>Bacteria</taxon>
        <taxon>Pseudomonadati</taxon>
        <taxon>Pseudomonadota</taxon>
        <taxon>Alphaproteobacteria</taxon>
        <taxon>Rhodobacterales</taxon>
        <taxon>Paracoccaceae</taxon>
        <taxon>Paracoccus</taxon>
    </lineage>
</organism>
<name>A0A238Y8F3_9RHOB</name>
<protein>
    <submittedName>
        <fullName evidence="3">VPEID-CTERM protein sorting domain-containing protein</fullName>
    </submittedName>
</protein>
<dbReference type="EMBL" id="FZNM01000015">
    <property type="protein sequence ID" value="SNR67051.1"/>
    <property type="molecule type" value="Genomic_DNA"/>
</dbReference>
<dbReference type="AlphaFoldDB" id="A0A238Y8F3"/>
<gene>
    <name evidence="3" type="ORF">SAMN06265378_11556</name>
</gene>
<proteinExistence type="predicted"/>
<evidence type="ECO:0000313" key="4">
    <source>
        <dbReference type="Proteomes" id="UP000198409"/>
    </source>
</evidence>
<feature type="chain" id="PRO_5013303107" evidence="2">
    <location>
        <begin position="29"/>
        <end position="70"/>
    </location>
</feature>
<accession>A0A238Y8F3</accession>
<evidence type="ECO:0000256" key="2">
    <source>
        <dbReference type="SAM" id="SignalP"/>
    </source>
</evidence>
<dbReference type="RefSeq" id="WP_089389142.1">
    <property type="nucleotide sequence ID" value="NZ_FZNM01000015.1"/>
</dbReference>
<sequence>MKTFALASGLVSAVSAAASVMTTGAAYACVGLSCPPPKAVPEISALEGTAALAALAAIVLLTWERRRRAQ</sequence>
<evidence type="ECO:0000313" key="3">
    <source>
        <dbReference type="EMBL" id="SNR67051.1"/>
    </source>
</evidence>
<reference evidence="4" key="1">
    <citation type="submission" date="2017-06" db="EMBL/GenBank/DDBJ databases">
        <authorList>
            <person name="Varghese N."/>
            <person name="Submissions S."/>
        </authorList>
    </citation>
    <scope>NUCLEOTIDE SEQUENCE [LARGE SCALE GENOMIC DNA]</scope>
    <source>
        <strain evidence="4">DSM 26170</strain>
    </source>
</reference>
<dbReference type="PROSITE" id="PS51257">
    <property type="entry name" value="PROKAR_LIPOPROTEIN"/>
    <property type="match status" value="1"/>
</dbReference>
<keyword evidence="2" id="KW-0732">Signal</keyword>